<comment type="pathway">
    <text evidence="12">Carbohydrate biosynthesis; gluconeogenesis.</text>
</comment>
<dbReference type="PANTHER" id="PTHR21139">
    <property type="entry name" value="TRIOSEPHOSPHATE ISOMERASE"/>
    <property type="match status" value="1"/>
</dbReference>
<dbReference type="GO" id="GO:0006094">
    <property type="term" value="P:gluconeogenesis"/>
    <property type="evidence" value="ECO:0007669"/>
    <property type="project" value="UniProtKB-UniPathway"/>
</dbReference>
<dbReference type="InterPro" id="IPR022896">
    <property type="entry name" value="TrioseP_Isoase_bac/euk"/>
</dbReference>
<reference evidence="13" key="1">
    <citation type="submission" date="1997-06" db="EMBL/GenBank/DDBJ databases">
        <authorList>
            <person name="Wang Y."/>
            <person name="Tan S."/>
            <person name="Hooi S.C."/>
        </authorList>
    </citation>
    <scope>NUCLEOTIDE SEQUENCE</scope>
    <source>
        <strain evidence="13">Sprague-Dawley</strain>
        <tissue evidence="13">Small intestine</tissue>
    </source>
</reference>
<evidence type="ECO:0000256" key="2">
    <source>
        <dbReference type="ARBA" id="ARBA00002041"/>
    </source>
</evidence>
<dbReference type="RGD" id="727877">
    <property type="gene designation" value="LOC246267"/>
</dbReference>
<evidence type="ECO:0000256" key="11">
    <source>
        <dbReference type="ARBA" id="ARBA00023239"/>
    </source>
</evidence>
<comment type="catalytic activity">
    <reaction evidence="1">
        <text>dihydroxyacetone phosphate = methylglyoxal + phosphate</text>
        <dbReference type="Rhea" id="RHEA:17937"/>
        <dbReference type="ChEBI" id="CHEBI:17158"/>
        <dbReference type="ChEBI" id="CHEBI:43474"/>
        <dbReference type="ChEBI" id="CHEBI:57642"/>
        <dbReference type="EC" id="4.2.3.3"/>
    </reaction>
</comment>
<evidence type="ECO:0000256" key="8">
    <source>
        <dbReference type="ARBA" id="ARBA00022432"/>
    </source>
</evidence>
<keyword evidence="11" id="KW-0456">Lyase</keyword>
<dbReference type="InterPro" id="IPR035990">
    <property type="entry name" value="TIM_sf"/>
</dbReference>
<organism evidence="13">
    <name type="scientific">Rattus norvegicus</name>
    <name type="common">Rat</name>
    <dbReference type="NCBI Taxonomy" id="10116"/>
    <lineage>
        <taxon>Eukaryota</taxon>
        <taxon>Metazoa</taxon>
        <taxon>Chordata</taxon>
        <taxon>Craniata</taxon>
        <taxon>Vertebrata</taxon>
        <taxon>Euteleostomi</taxon>
        <taxon>Mammalia</taxon>
        <taxon>Eutheria</taxon>
        <taxon>Euarchontoglires</taxon>
        <taxon>Glires</taxon>
        <taxon>Rodentia</taxon>
        <taxon>Myomorpha</taxon>
        <taxon>Muroidea</taxon>
        <taxon>Muridae</taxon>
        <taxon>Murinae</taxon>
        <taxon>Rattus</taxon>
    </lineage>
</organism>
<comment type="catalytic activity">
    <reaction evidence="12">
        <text>D-glyceraldehyde 3-phosphate = dihydroxyacetone phosphate</text>
        <dbReference type="Rhea" id="RHEA:18585"/>
        <dbReference type="ChEBI" id="CHEBI:57642"/>
        <dbReference type="ChEBI" id="CHEBI:59776"/>
        <dbReference type="EC" id="5.3.1.1"/>
    </reaction>
</comment>
<evidence type="ECO:0000256" key="6">
    <source>
        <dbReference type="ARBA" id="ARBA00011738"/>
    </source>
</evidence>
<keyword evidence="10 12" id="KW-0413">Isomerase</keyword>
<dbReference type="PANTHER" id="PTHR21139:SF2">
    <property type="entry name" value="TRIOSEPHOSPHATE ISOMERASE"/>
    <property type="match status" value="1"/>
</dbReference>
<evidence type="ECO:0000256" key="10">
    <source>
        <dbReference type="ARBA" id="ARBA00023235"/>
    </source>
</evidence>
<dbReference type="AGR" id="RGD:727877"/>
<name>O88328_RAT</name>
<dbReference type="GO" id="GO:0008929">
    <property type="term" value="F:methylglyoxal synthase activity"/>
    <property type="evidence" value="ECO:0007669"/>
    <property type="project" value="UniProtKB-EC"/>
</dbReference>
<evidence type="ECO:0000256" key="4">
    <source>
        <dbReference type="ARBA" id="ARBA00004680"/>
    </source>
</evidence>
<evidence type="ECO:0000256" key="1">
    <source>
        <dbReference type="ARBA" id="ARBA00000726"/>
    </source>
</evidence>
<evidence type="ECO:0000256" key="5">
    <source>
        <dbReference type="ARBA" id="ARBA00007422"/>
    </source>
</evidence>
<comment type="pathway">
    <text evidence="4 12">Carbohydrate degradation; glycolysis; D-glyceraldehyde 3-phosphate from glycerone phosphate: step 1/1.</text>
</comment>
<dbReference type="PROSITE" id="PS00171">
    <property type="entry name" value="TIM_1"/>
    <property type="match status" value="1"/>
</dbReference>
<dbReference type="GO" id="GO:0004807">
    <property type="term" value="F:triose-phosphate isomerase activity"/>
    <property type="evidence" value="ECO:0007669"/>
    <property type="project" value="UniProtKB-EC"/>
</dbReference>
<accession>O88328</accession>
<dbReference type="InterPro" id="IPR000652">
    <property type="entry name" value="Triosephosphate_isomerase"/>
</dbReference>
<gene>
    <name evidence="14" type="primary">LOC246267</name>
    <name evidence="13" type="synonym">rs11</name>
</gene>
<sequence length="254" mass="27422">MSARRPVVGGNFKCNGDFAFIKTHTEVLKTIPKNNVEVYVAPSAIHLKTLADNLKGTHIEVAAQNVYYEKPGAWTGELNVEMLLDCGLKTVIIGHSERRRIMGETNEQSAKKAARAISLGMTVAFCIGETLEERNAGKVDEVNFAQLEALRAVLKEADWKNVIIAYEPVWSIGTGVVASPEQAQEVHASIRKWLGEKVSKAVADATRIQYGGSVNAANCAALGKCPDIDGFLVGGASLKPEFVQIVTTLGDVKK</sequence>
<dbReference type="FunFam" id="3.20.20.70:FF:000309">
    <property type="entry name" value="Triosephosphate isomerase"/>
    <property type="match status" value="1"/>
</dbReference>
<dbReference type="CDD" id="cd00311">
    <property type="entry name" value="TIM"/>
    <property type="match status" value="1"/>
</dbReference>
<dbReference type="EMBL" id="AF007890">
    <property type="protein sequence ID" value="AAC23442.1"/>
    <property type="molecule type" value="mRNA"/>
</dbReference>
<dbReference type="InterPro" id="IPR020861">
    <property type="entry name" value="Triosephosphate_isomerase_AS"/>
</dbReference>
<dbReference type="PROSITE" id="PS51440">
    <property type="entry name" value="TIM_2"/>
    <property type="match status" value="1"/>
</dbReference>
<comment type="subunit">
    <text evidence="6">Homodimer.</text>
</comment>
<dbReference type="SUPFAM" id="SSF51351">
    <property type="entry name" value="Triosephosphate isomerase (TIM)"/>
    <property type="match status" value="1"/>
</dbReference>
<comment type="function">
    <text evidence="2">Triosephosphate isomerase is an extremely efficient metabolic enzyme that catalyzes the interconversion between dihydroxyacetone phosphate (DHAP) and D-glyceraldehyde-3-phosphate (G3P) in glycolysis and gluconeogenesis.</text>
</comment>
<dbReference type="GO" id="GO:0006096">
    <property type="term" value="P:glycolytic process"/>
    <property type="evidence" value="ECO:0007669"/>
    <property type="project" value="UniProtKB-UniPathway"/>
</dbReference>
<comment type="similarity">
    <text evidence="5 12">Belongs to the triosephosphate isomerase family.</text>
</comment>
<evidence type="ECO:0000313" key="14">
    <source>
        <dbReference type="RGD" id="727877"/>
    </source>
</evidence>
<keyword evidence="8 12" id="KW-0312">Gluconeogenesis</keyword>
<evidence type="ECO:0000256" key="3">
    <source>
        <dbReference type="ARBA" id="ARBA00004104"/>
    </source>
</evidence>
<dbReference type="EC" id="5.3.1.1" evidence="12"/>
<proteinExistence type="evidence at transcript level"/>
<dbReference type="RefSeq" id="NP_653352.1">
    <property type="nucleotide sequence ID" value="NM_144751.1"/>
</dbReference>
<dbReference type="GeneID" id="246267"/>
<comment type="function">
    <text evidence="3">It is also responsible for the non-negligible production of methylglyoxal a reactive cytotoxic side-product that modifies and can alter proteins, DNA and lipids.</text>
</comment>
<evidence type="ECO:0000256" key="7">
    <source>
        <dbReference type="ARBA" id="ARBA00019397"/>
    </source>
</evidence>
<keyword evidence="9 12" id="KW-0324">Glycolysis</keyword>
<dbReference type="UniPathway" id="UPA00138"/>
<dbReference type="NCBIfam" id="TIGR00419">
    <property type="entry name" value="tim"/>
    <property type="match status" value="1"/>
</dbReference>
<evidence type="ECO:0000313" key="13">
    <source>
        <dbReference type="EMBL" id="AAC23442.1"/>
    </source>
</evidence>
<dbReference type="UniPathway" id="UPA00109">
    <property type="reaction ID" value="UER00189"/>
</dbReference>
<dbReference type="InterPro" id="IPR013785">
    <property type="entry name" value="Aldolase_TIM"/>
</dbReference>
<evidence type="ECO:0000256" key="12">
    <source>
        <dbReference type="RuleBase" id="RU363013"/>
    </source>
</evidence>
<dbReference type="Gene3D" id="3.20.20.70">
    <property type="entry name" value="Aldolase class I"/>
    <property type="match status" value="1"/>
</dbReference>
<evidence type="ECO:0000256" key="9">
    <source>
        <dbReference type="ARBA" id="ARBA00023152"/>
    </source>
</evidence>
<dbReference type="HAMAP" id="MF_00147_B">
    <property type="entry name" value="TIM_B"/>
    <property type="match status" value="1"/>
</dbReference>
<dbReference type="Pfam" id="PF00121">
    <property type="entry name" value="TIM"/>
    <property type="match status" value="1"/>
</dbReference>
<dbReference type="AlphaFoldDB" id="O88328"/>
<protein>
    <recommendedName>
        <fullName evidence="7 12">Triosephosphate isomerase</fullName>
        <ecNumber evidence="12">5.3.1.1</ecNumber>
    </recommendedName>
</protein>
<dbReference type="PhylomeDB" id="O88328"/>